<evidence type="ECO:0000256" key="5">
    <source>
        <dbReference type="SAM" id="MobiDB-lite"/>
    </source>
</evidence>
<protein>
    <submittedName>
        <fullName evidence="8">Putative mfs multidrug transporter</fullName>
    </submittedName>
</protein>
<dbReference type="PANTHER" id="PTHR23502">
    <property type="entry name" value="MAJOR FACILITATOR SUPERFAMILY"/>
    <property type="match status" value="1"/>
</dbReference>
<keyword evidence="3 6" id="KW-1133">Transmembrane helix</keyword>
<dbReference type="PROSITE" id="PS00216">
    <property type="entry name" value="SUGAR_TRANSPORT_1"/>
    <property type="match status" value="1"/>
</dbReference>
<comment type="subcellular location">
    <subcellularLocation>
        <location evidence="1">Membrane</location>
        <topology evidence="1">Multi-pass membrane protein</topology>
    </subcellularLocation>
</comment>
<reference evidence="8 9" key="2">
    <citation type="submission" date="2015-05" db="EMBL/GenBank/DDBJ databases">
        <authorList>
            <person name="Morales-Cruz A."/>
            <person name="Amrine K.C."/>
            <person name="Cantu D."/>
        </authorList>
    </citation>
    <scope>NUCLEOTIDE SEQUENCE [LARGE SCALE GENOMIC DNA]</scope>
    <source>
        <strain evidence="8">DA912</strain>
    </source>
</reference>
<organism evidence="8 9">
    <name type="scientific">Diaporthe ampelina</name>
    <dbReference type="NCBI Taxonomy" id="1214573"/>
    <lineage>
        <taxon>Eukaryota</taxon>
        <taxon>Fungi</taxon>
        <taxon>Dikarya</taxon>
        <taxon>Ascomycota</taxon>
        <taxon>Pezizomycotina</taxon>
        <taxon>Sordariomycetes</taxon>
        <taxon>Sordariomycetidae</taxon>
        <taxon>Diaporthales</taxon>
        <taxon>Diaporthaceae</taxon>
        <taxon>Diaporthe</taxon>
    </lineage>
</organism>
<feature type="transmembrane region" description="Helical" evidence="6">
    <location>
        <begin position="322"/>
        <end position="349"/>
    </location>
</feature>
<sequence>MASEAEAVRPVPTKQDQLGERDVHKLKSTQEVKTDVGAVAEPHIEAAVATLGSSDAELEARLKRLEQLRIQYGCTWDGPDDPDDPYNWASWRKISIGVIFSFGQLVTLMTASMITAALGDISEDLRIDAATAQIVFATYFLGLAFGPFVSAAFAEVYGRKWVWVAGNVWYILWNGISPVGNSKDLMIVGRLMTGFGASAGVVLTGPTMADMYGKNDRGKAVAISSLLPYLGPALGPILGGIVTQLVAWQWIFWIMCALNGLTTLIGMLCIRESYTPVLLLRKVRNHREAAGVNIEAPSLKSSLSRLGTSLWRPYRLLLRRPVVQILGLILALDFAIYTLLLGTLADLYIQKYGQSESISSLHYIAIAIGASSAAQVGGRLMDWSYRRTTARYGDGGGGKPEFRVPYLVPGVIITPVGLFIYGWTAQYVAAWPAVDVGAAVFTLGSFMTSQVLYAYQLDEFVEHGASANAASRVLSYSLGFAFPIFAPDLYDRLGYGWGNSMLSFLWVVFCFPLPVIFWLWGDKLRAMGRNSKEGQVISA</sequence>
<name>A0A0G2FSZ2_9PEZI</name>
<feature type="transmembrane region" description="Helical" evidence="6">
    <location>
        <begin position="130"/>
        <end position="154"/>
    </location>
</feature>
<dbReference type="GO" id="GO:0022857">
    <property type="term" value="F:transmembrane transporter activity"/>
    <property type="evidence" value="ECO:0007669"/>
    <property type="project" value="InterPro"/>
</dbReference>
<proteinExistence type="predicted"/>
<feature type="transmembrane region" description="Helical" evidence="6">
    <location>
        <begin position="502"/>
        <end position="521"/>
    </location>
</feature>
<feature type="domain" description="Major facilitator superfamily (MFS) profile" evidence="7">
    <location>
        <begin position="96"/>
        <end position="525"/>
    </location>
</feature>
<dbReference type="Gene3D" id="1.20.1250.20">
    <property type="entry name" value="MFS general substrate transporter like domains"/>
    <property type="match status" value="1"/>
</dbReference>
<dbReference type="SUPFAM" id="SSF103473">
    <property type="entry name" value="MFS general substrate transporter"/>
    <property type="match status" value="1"/>
</dbReference>
<dbReference type="InterPro" id="IPR036259">
    <property type="entry name" value="MFS_trans_sf"/>
</dbReference>
<dbReference type="OrthoDB" id="6770063at2759"/>
<dbReference type="PANTHER" id="PTHR23502:SF60">
    <property type="entry name" value="MAJOR FACILITATOR SUPERFAMILY (MFS) PROFILE DOMAIN-CONTAINING PROTEIN-RELATED"/>
    <property type="match status" value="1"/>
</dbReference>
<dbReference type="AlphaFoldDB" id="A0A0G2FSZ2"/>
<feature type="transmembrane region" description="Helical" evidence="6">
    <location>
        <begin position="226"/>
        <end position="244"/>
    </location>
</feature>
<feature type="transmembrane region" description="Helical" evidence="6">
    <location>
        <begin position="96"/>
        <end position="118"/>
    </location>
</feature>
<feature type="transmembrane region" description="Helical" evidence="6">
    <location>
        <begin position="473"/>
        <end position="490"/>
    </location>
</feature>
<keyword evidence="4 6" id="KW-0472">Membrane</keyword>
<dbReference type="GO" id="GO:0042908">
    <property type="term" value="P:xenobiotic transport"/>
    <property type="evidence" value="ECO:0007669"/>
    <property type="project" value="UniProtKB-ARBA"/>
</dbReference>
<dbReference type="GO" id="GO:0140115">
    <property type="term" value="P:export across plasma membrane"/>
    <property type="evidence" value="ECO:0007669"/>
    <property type="project" value="UniProtKB-ARBA"/>
</dbReference>
<dbReference type="InterPro" id="IPR005829">
    <property type="entry name" value="Sugar_transporter_CS"/>
</dbReference>
<keyword evidence="9" id="KW-1185">Reference proteome</keyword>
<feature type="transmembrane region" description="Helical" evidence="6">
    <location>
        <begin position="402"/>
        <end position="423"/>
    </location>
</feature>
<evidence type="ECO:0000313" key="9">
    <source>
        <dbReference type="Proteomes" id="UP000034680"/>
    </source>
</evidence>
<dbReference type="EMBL" id="LCUC01000097">
    <property type="protein sequence ID" value="KKY37074.1"/>
    <property type="molecule type" value="Genomic_DNA"/>
</dbReference>
<keyword evidence="2 6" id="KW-0812">Transmembrane</keyword>
<dbReference type="Proteomes" id="UP000034680">
    <property type="component" value="Unassembled WGS sequence"/>
</dbReference>
<gene>
    <name evidence="8" type="ORF">UCDDA912_g02910</name>
</gene>
<dbReference type="Pfam" id="PF07690">
    <property type="entry name" value="MFS_1"/>
    <property type="match status" value="1"/>
</dbReference>
<dbReference type="PROSITE" id="PS50850">
    <property type="entry name" value="MFS"/>
    <property type="match status" value="1"/>
</dbReference>
<comment type="caution">
    <text evidence="8">The sequence shown here is derived from an EMBL/GenBank/DDBJ whole genome shotgun (WGS) entry which is preliminary data.</text>
</comment>
<feature type="region of interest" description="Disordered" evidence="5">
    <location>
        <begin position="1"/>
        <end position="20"/>
    </location>
</feature>
<evidence type="ECO:0000256" key="6">
    <source>
        <dbReference type="SAM" id="Phobius"/>
    </source>
</evidence>
<accession>A0A0G2FSZ2</accession>
<dbReference type="STRING" id="1214573.A0A0G2FSZ2"/>
<feature type="transmembrane region" description="Helical" evidence="6">
    <location>
        <begin position="185"/>
        <end position="205"/>
    </location>
</feature>
<feature type="transmembrane region" description="Helical" evidence="6">
    <location>
        <begin position="361"/>
        <end position="381"/>
    </location>
</feature>
<evidence type="ECO:0000256" key="1">
    <source>
        <dbReference type="ARBA" id="ARBA00004141"/>
    </source>
</evidence>
<evidence type="ECO:0000256" key="4">
    <source>
        <dbReference type="ARBA" id="ARBA00023136"/>
    </source>
</evidence>
<feature type="transmembrane region" description="Helical" evidence="6">
    <location>
        <begin position="250"/>
        <end position="270"/>
    </location>
</feature>
<reference evidence="8 9" key="1">
    <citation type="submission" date="2015-05" db="EMBL/GenBank/DDBJ databases">
        <title>Distinctive expansion of gene families associated with plant cell wall degradation and secondary metabolism in the genomes of grapevine trunk pathogens.</title>
        <authorList>
            <person name="Lawrence D.P."/>
            <person name="Travadon R."/>
            <person name="Rolshausen P.E."/>
            <person name="Baumgartner K."/>
        </authorList>
    </citation>
    <scope>NUCLEOTIDE SEQUENCE [LARGE SCALE GENOMIC DNA]</scope>
    <source>
        <strain evidence="8">DA912</strain>
    </source>
</reference>
<dbReference type="GO" id="GO:0016020">
    <property type="term" value="C:membrane"/>
    <property type="evidence" value="ECO:0007669"/>
    <property type="project" value="UniProtKB-SubCell"/>
</dbReference>
<evidence type="ECO:0000256" key="2">
    <source>
        <dbReference type="ARBA" id="ARBA00022692"/>
    </source>
</evidence>
<dbReference type="InterPro" id="IPR020846">
    <property type="entry name" value="MFS_dom"/>
</dbReference>
<dbReference type="InterPro" id="IPR011701">
    <property type="entry name" value="MFS"/>
</dbReference>
<feature type="transmembrane region" description="Helical" evidence="6">
    <location>
        <begin position="161"/>
        <end position="179"/>
    </location>
</feature>
<evidence type="ECO:0000256" key="3">
    <source>
        <dbReference type="ARBA" id="ARBA00022989"/>
    </source>
</evidence>
<evidence type="ECO:0000259" key="7">
    <source>
        <dbReference type="PROSITE" id="PS50850"/>
    </source>
</evidence>
<evidence type="ECO:0000313" key="8">
    <source>
        <dbReference type="EMBL" id="KKY37074.1"/>
    </source>
</evidence>
<feature type="transmembrane region" description="Helical" evidence="6">
    <location>
        <begin position="429"/>
        <end position="453"/>
    </location>
</feature>